<feature type="region of interest" description="Disordered" evidence="1">
    <location>
        <begin position="435"/>
        <end position="455"/>
    </location>
</feature>
<evidence type="ECO:0000313" key="4">
    <source>
        <dbReference type="EMBL" id="KAG9395017.1"/>
    </source>
</evidence>
<gene>
    <name evidence="4" type="ORF">J8273_0229</name>
</gene>
<feature type="compositionally biased region" description="Pro residues" evidence="1">
    <location>
        <begin position="439"/>
        <end position="450"/>
    </location>
</feature>
<protein>
    <submittedName>
        <fullName evidence="4">Uncharacterized protein</fullName>
    </submittedName>
</protein>
<evidence type="ECO:0000256" key="2">
    <source>
        <dbReference type="SAM" id="Phobius"/>
    </source>
</evidence>
<proteinExistence type="predicted"/>
<keyword evidence="2" id="KW-0812">Transmembrane</keyword>
<sequence length="575" mass="59330">MVGQVWLLFFCLVALSLSTNTSFLRLPSESPSITITTSAGTALSCSATATAIVAYSPSFIIPYELIETATPIATSSGAACSSTDCAAIAHSIISGSTTTASSMQTGRCCDMACAYSTDGCRSGLKVGSAHTGCRHCLAASGAEWVVASVDSTSESFAVSCTVDGASVELNNTTPTIGGLAAAVDPASVPTYLIYPRGSNLTVQPGQLLGLDAGSICSQTGQTACVPSLPTALSTWLASASFCTKGLGDGLPMLPADLLAADAALLLVGESPKYAIDFDYTVDGQTLHIGLDVVLDVTESAIADPSSVSAVATAKDGLLTVVLADIPAAVTSAIVSCADSTFESAVAGTSTTLTFAWAEESDVCQLGLLADDVEVGWVEVPVDADDAEACRAFECLYRDIALGGVLALVATASLAIPLAAALVRLGVWAMGKVRSRRAPTRPPAPRPPSPPLRVANSNEKEFPDVISAIKYYAASGASYGCLTIIFSSTHFPMYVTLIEDDAEVNGIPISPMLVPARLEVMRKNGWRVKNVYLSIANGLLASDSEPDSDLEAPITLLHSVDLGRRGPVQPSPFLHQ</sequence>
<dbReference type="EMBL" id="JAHDYR010000012">
    <property type="protein sequence ID" value="KAG9395017.1"/>
    <property type="molecule type" value="Genomic_DNA"/>
</dbReference>
<keyword evidence="3" id="KW-0732">Signal</keyword>
<feature type="chain" id="PRO_5035181673" evidence="3">
    <location>
        <begin position="19"/>
        <end position="575"/>
    </location>
</feature>
<accession>A0A8J6E4W3</accession>
<organism evidence="4 5">
    <name type="scientific">Carpediemonas membranifera</name>
    <dbReference type="NCBI Taxonomy" id="201153"/>
    <lineage>
        <taxon>Eukaryota</taxon>
        <taxon>Metamonada</taxon>
        <taxon>Carpediemonas-like organisms</taxon>
        <taxon>Carpediemonas</taxon>
    </lineage>
</organism>
<dbReference type="Proteomes" id="UP000717585">
    <property type="component" value="Unassembled WGS sequence"/>
</dbReference>
<keyword evidence="5" id="KW-1185">Reference proteome</keyword>
<evidence type="ECO:0000256" key="1">
    <source>
        <dbReference type="SAM" id="MobiDB-lite"/>
    </source>
</evidence>
<dbReference type="AlphaFoldDB" id="A0A8J6E4W3"/>
<reference evidence="4" key="1">
    <citation type="submission" date="2021-05" db="EMBL/GenBank/DDBJ databases">
        <title>A free-living protist that lacks canonical eukaryotic 1 DNA replication and segregation systems.</title>
        <authorList>
            <person name="Salas-Leiva D.E."/>
            <person name="Tromer E.C."/>
            <person name="Curtis B.A."/>
            <person name="Jerlstrom-Hultqvist J."/>
            <person name="Kolisko M."/>
            <person name="Yi Z."/>
            <person name="Salas-Leiva J.S."/>
            <person name="Gallot-Lavallee L."/>
            <person name="Kops G.J.P.L."/>
            <person name="Archibald J.M."/>
            <person name="Simpson A.G.B."/>
            <person name="Roger A.J."/>
        </authorList>
    </citation>
    <scope>NUCLEOTIDE SEQUENCE</scope>
    <source>
        <strain evidence="4">BICM</strain>
    </source>
</reference>
<keyword evidence="2" id="KW-0472">Membrane</keyword>
<feature type="transmembrane region" description="Helical" evidence="2">
    <location>
        <begin position="399"/>
        <end position="426"/>
    </location>
</feature>
<keyword evidence="2" id="KW-1133">Transmembrane helix</keyword>
<feature type="signal peptide" evidence="3">
    <location>
        <begin position="1"/>
        <end position="18"/>
    </location>
</feature>
<evidence type="ECO:0000256" key="3">
    <source>
        <dbReference type="SAM" id="SignalP"/>
    </source>
</evidence>
<evidence type="ECO:0000313" key="5">
    <source>
        <dbReference type="Proteomes" id="UP000717585"/>
    </source>
</evidence>
<name>A0A8J6E4W3_9EUKA</name>
<comment type="caution">
    <text evidence="4">The sequence shown here is derived from an EMBL/GenBank/DDBJ whole genome shotgun (WGS) entry which is preliminary data.</text>
</comment>